<reference evidence="1 2" key="1">
    <citation type="journal article" date="2011" name="Cell">
        <title>The monarch butterfly genome yields insights into long-distance migration.</title>
        <authorList>
            <person name="Zhan S."/>
            <person name="Merlin C."/>
            <person name="Boore J.L."/>
            <person name="Reppert S.M."/>
        </authorList>
    </citation>
    <scope>NUCLEOTIDE SEQUENCE [LARGE SCALE GENOMIC DNA]</scope>
    <source>
        <strain evidence="1">F-2</strain>
    </source>
</reference>
<proteinExistence type="predicted"/>
<evidence type="ECO:0000313" key="2">
    <source>
        <dbReference type="Proteomes" id="UP000007151"/>
    </source>
</evidence>
<dbReference type="AlphaFoldDB" id="A0A212F0F2"/>
<comment type="caution">
    <text evidence="1">The sequence shown here is derived from an EMBL/GenBank/DDBJ whole genome shotgun (WGS) entry which is preliminary data.</text>
</comment>
<gene>
    <name evidence="1" type="ORF">KGM_200175</name>
</gene>
<dbReference type="EMBL" id="AGBW02011105">
    <property type="protein sequence ID" value="OWR47212.1"/>
    <property type="molecule type" value="Genomic_DNA"/>
</dbReference>
<evidence type="ECO:0000313" key="1">
    <source>
        <dbReference type="EMBL" id="OWR47212.1"/>
    </source>
</evidence>
<dbReference type="Proteomes" id="UP000007151">
    <property type="component" value="Unassembled WGS sequence"/>
</dbReference>
<keyword evidence="2" id="KW-1185">Reference proteome</keyword>
<protein>
    <submittedName>
        <fullName evidence="1">Uncharacterized protein</fullName>
    </submittedName>
</protein>
<organism evidence="1 2">
    <name type="scientific">Danaus plexippus plexippus</name>
    <dbReference type="NCBI Taxonomy" id="278856"/>
    <lineage>
        <taxon>Eukaryota</taxon>
        <taxon>Metazoa</taxon>
        <taxon>Ecdysozoa</taxon>
        <taxon>Arthropoda</taxon>
        <taxon>Hexapoda</taxon>
        <taxon>Insecta</taxon>
        <taxon>Pterygota</taxon>
        <taxon>Neoptera</taxon>
        <taxon>Endopterygota</taxon>
        <taxon>Lepidoptera</taxon>
        <taxon>Glossata</taxon>
        <taxon>Ditrysia</taxon>
        <taxon>Papilionoidea</taxon>
        <taxon>Nymphalidae</taxon>
        <taxon>Danainae</taxon>
        <taxon>Danaini</taxon>
        <taxon>Danaina</taxon>
        <taxon>Danaus</taxon>
        <taxon>Danaus</taxon>
    </lineage>
</organism>
<name>A0A212F0F2_DANPL</name>
<accession>A0A212F0F2</accession>
<sequence length="82" mass="9036">MAVENMLIEININVTCKIEFSATSVDNLKSIEPIESVLIEQARSIVPWIASQTAIALERKLLGLSPGIVYLMEQVRRPLGAV</sequence>
<dbReference type="InParanoid" id="A0A212F0F2"/>
<dbReference type="KEGG" id="dpl:KGM_200175"/>